<dbReference type="AlphaFoldDB" id="A0A4P9XMM8"/>
<dbReference type="GO" id="GO:0020037">
    <property type="term" value="F:heme binding"/>
    <property type="evidence" value="ECO:0007669"/>
    <property type="project" value="InterPro"/>
</dbReference>
<sequence>MPISIYIADTVAAAMTADRAHAATGAHTDLVTTSVGGRTNGLGPGRTVHPLLDDDTVSRVADEFYKSMVAARGHADGQEAPDCNDEAHLHQLVSYFTATALNGDLEHARAMKSTFYDAARQPVTHRFFDYALHHLDAALQAHVPAEVARQIVTAVQKIRAEVVTEDLRQT</sequence>
<reference evidence="2" key="1">
    <citation type="journal article" date="2018" name="Nat. Microbiol.">
        <title>Leveraging single-cell genomics to expand the fungal tree of life.</title>
        <authorList>
            <person name="Ahrendt S.R."/>
            <person name="Quandt C.A."/>
            <person name="Ciobanu D."/>
            <person name="Clum A."/>
            <person name="Salamov A."/>
            <person name="Andreopoulos B."/>
            <person name="Cheng J.F."/>
            <person name="Woyke T."/>
            <person name="Pelin A."/>
            <person name="Henrissat B."/>
            <person name="Reynolds N.K."/>
            <person name="Benny G.L."/>
            <person name="Smith M.E."/>
            <person name="James T.Y."/>
            <person name="Grigoriev I.V."/>
        </authorList>
    </citation>
    <scope>NUCLEOTIDE SEQUENCE [LARGE SCALE GENOMIC DNA]</scope>
    <source>
        <strain evidence="2">RSA 1356</strain>
    </source>
</reference>
<evidence type="ECO:0000313" key="1">
    <source>
        <dbReference type="EMBL" id="RKP07136.1"/>
    </source>
</evidence>
<keyword evidence="2" id="KW-1185">Reference proteome</keyword>
<dbReference type="InterPro" id="IPR012292">
    <property type="entry name" value="Globin/Proto"/>
</dbReference>
<organism evidence="1 2">
    <name type="scientific">Thamnocephalis sphaerospora</name>
    <dbReference type="NCBI Taxonomy" id="78915"/>
    <lineage>
        <taxon>Eukaryota</taxon>
        <taxon>Fungi</taxon>
        <taxon>Fungi incertae sedis</taxon>
        <taxon>Zoopagomycota</taxon>
        <taxon>Zoopagomycotina</taxon>
        <taxon>Zoopagomycetes</taxon>
        <taxon>Zoopagales</taxon>
        <taxon>Sigmoideomycetaceae</taxon>
        <taxon>Thamnocephalis</taxon>
    </lineage>
</organism>
<dbReference type="EMBL" id="KZ992760">
    <property type="protein sequence ID" value="RKP07136.1"/>
    <property type="molecule type" value="Genomic_DNA"/>
</dbReference>
<dbReference type="Proteomes" id="UP000271241">
    <property type="component" value="Unassembled WGS sequence"/>
</dbReference>
<dbReference type="GO" id="GO:0019825">
    <property type="term" value="F:oxygen binding"/>
    <property type="evidence" value="ECO:0007669"/>
    <property type="project" value="InterPro"/>
</dbReference>
<protein>
    <submittedName>
        <fullName evidence="1">Uncharacterized protein</fullName>
    </submittedName>
</protein>
<evidence type="ECO:0000313" key="2">
    <source>
        <dbReference type="Proteomes" id="UP000271241"/>
    </source>
</evidence>
<dbReference type="Gene3D" id="1.10.490.10">
    <property type="entry name" value="Globins"/>
    <property type="match status" value="1"/>
</dbReference>
<accession>A0A4P9XMM8</accession>
<proteinExistence type="predicted"/>
<dbReference type="OrthoDB" id="5563854at2759"/>
<gene>
    <name evidence="1" type="ORF">THASP1DRAFT_24655</name>
</gene>
<dbReference type="InterPro" id="IPR009050">
    <property type="entry name" value="Globin-like_sf"/>
</dbReference>
<name>A0A4P9XMM8_9FUNG</name>
<dbReference type="SUPFAM" id="SSF46458">
    <property type="entry name" value="Globin-like"/>
    <property type="match status" value="1"/>
</dbReference>